<name>A0AAV4QRJ7_9ARAC</name>
<dbReference type="EMBL" id="BPLQ01004782">
    <property type="protein sequence ID" value="GIY10715.1"/>
    <property type="molecule type" value="Genomic_DNA"/>
</dbReference>
<protein>
    <submittedName>
        <fullName evidence="1">Uncharacterized protein</fullName>
    </submittedName>
</protein>
<sequence length="85" mass="9505">MNENLIKPRKITMRQNIPGKSVWLLNGFRTSRGPLDPVDPSDHLNQYWGPSPTILCISTCNSSVDLCALLQNPRILATFSKLHSS</sequence>
<dbReference type="Proteomes" id="UP001054837">
    <property type="component" value="Unassembled WGS sequence"/>
</dbReference>
<organism evidence="1 2">
    <name type="scientific">Caerostris darwini</name>
    <dbReference type="NCBI Taxonomy" id="1538125"/>
    <lineage>
        <taxon>Eukaryota</taxon>
        <taxon>Metazoa</taxon>
        <taxon>Ecdysozoa</taxon>
        <taxon>Arthropoda</taxon>
        <taxon>Chelicerata</taxon>
        <taxon>Arachnida</taxon>
        <taxon>Araneae</taxon>
        <taxon>Araneomorphae</taxon>
        <taxon>Entelegynae</taxon>
        <taxon>Araneoidea</taxon>
        <taxon>Araneidae</taxon>
        <taxon>Caerostris</taxon>
    </lineage>
</organism>
<gene>
    <name evidence="1" type="ORF">CDAR_97271</name>
</gene>
<comment type="caution">
    <text evidence="1">The sequence shown here is derived from an EMBL/GenBank/DDBJ whole genome shotgun (WGS) entry which is preliminary data.</text>
</comment>
<evidence type="ECO:0000313" key="1">
    <source>
        <dbReference type="EMBL" id="GIY10715.1"/>
    </source>
</evidence>
<reference evidence="1 2" key="1">
    <citation type="submission" date="2021-06" db="EMBL/GenBank/DDBJ databases">
        <title>Caerostris darwini draft genome.</title>
        <authorList>
            <person name="Kono N."/>
            <person name="Arakawa K."/>
        </authorList>
    </citation>
    <scope>NUCLEOTIDE SEQUENCE [LARGE SCALE GENOMIC DNA]</scope>
</reference>
<proteinExistence type="predicted"/>
<evidence type="ECO:0000313" key="2">
    <source>
        <dbReference type="Proteomes" id="UP001054837"/>
    </source>
</evidence>
<keyword evidence="2" id="KW-1185">Reference proteome</keyword>
<accession>A0AAV4QRJ7</accession>
<dbReference type="AlphaFoldDB" id="A0AAV4QRJ7"/>